<proteinExistence type="predicted"/>
<organism evidence="1 2">
    <name type="scientific">Candidatus Segetimicrobium genomatis</name>
    <dbReference type="NCBI Taxonomy" id="2569760"/>
    <lineage>
        <taxon>Bacteria</taxon>
        <taxon>Bacillati</taxon>
        <taxon>Candidatus Sysuimicrobiota</taxon>
        <taxon>Candidatus Sysuimicrobiia</taxon>
        <taxon>Candidatus Sysuimicrobiales</taxon>
        <taxon>Candidatus Segetimicrobiaceae</taxon>
        <taxon>Candidatus Segetimicrobium</taxon>
    </lineage>
</organism>
<dbReference type="Pfam" id="PF22091">
    <property type="entry name" value="DUF6941"/>
    <property type="match status" value="1"/>
</dbReference>
<comment type="caution">
    <text evidence="1">The sequence shown here is derived from an EMBL/GenBank/DDBJ whole genome shotgun (WGS) entry which is preliminary data.</text>
</comment>
<dbReference type="EMBL" id="VBAP01000034">
    <property type="protein sequence ID" value="TMI75961.1"/>
    <property type="molecule type" value="Genomic_DNA"/>
</dbReference>
<protein>
    <submittedName>
        <fullName evidence="1">Uncharacterized protein</fullName>
    </submittedName>
</protein>
<evidence type="ECO:0000313" key="1">
    <source>
        <dbReference type="EMBL" id="TMI75961.1"/>
    </source>
</evidence>
<evidence type="ECO:0000313" key="2">
    <source>
        <dbReference type="Proteomes" id="UP000318834"/>
    </source>
</evidence>
<gene>
    <name evidence="1" type="ORF">E6H05_05210</name>
</gene>
<reference evidence="1 2" key="1">
    <citation type="journal article" date="2019" name="Nat. Microbiol.">
        <title>Mediterranean grassland soil C-N compound turnover is dependent on rainfall and depth, and is mediated by genomically divergent microorganisms.</title>
        <authorList>
            <person name="Diamond S."/>
            <person name="Andeer P.F."/>
            <person name="Li Z."/>
            <person name="Crits-Christoph A."/>
            <person name="Burstein D."/>
            <person name="Anantharaman K."/>
            <person name="Lane K.R."/>
            <person name="Thomas B.C."/>
            <person name="Pan C."/>
            <person name="Northen T.R."/>
            <person name="Banfield J.F."/>
        </authorList>
    </citation>
    <scope>NUCLEOTIDE SEQUENCE [LARGE SCALE GENOMIC DNA]</scope>
    <source>
        <strain evidence="1">NP_8</strain>
    </source>
</reference>
<dbReference type="AlphaFoldDB" id="A0A537IXB8"/>
<name>A0A537IXB8_9BACT</name>
<dbReference type="Proteomes" id="UP000318834">
    <property type="component" value="Unassembled WGS sequence"/>
</dbReference>
<accession>A0A537IXB8</accession>
<dbReference type="InterPro" id="IPR054221">
    <property type="entry name" value="DUF6941"/>
</dbReference>
<sequence>MDVQVAVLADYANVAAGDKLNVMGIFDTIWAPTFPTVLPFMVLALRLRLDYEDGGRTHDLAISLRDEDGREYLRAAAKANVAAIEPGRFQNVNQVLNFAGTGFGKAGTYAFHIAWDGVESARVDLIIIEGTSPGGSPPGMTGTPGLPPS</sequence>